<name>A0A559JMX1_9BACL</name>
<proteinExistence type="predicted"/>
<dbReference type="InterPro" id="IPR011013">
    <property type="entry name" value="Gal_mutarotase_sf_dom"/>
</dbReference>
<reference evidence="1 2" key="1">
    <citation type="submission" date="2019-07" db="EMBL/GenBank/DDBJ databases">
        <authorList>
            <person name="Kim J."/>
        </authorList>
    </citation>
    <scope>NUCLEOTIDE SEQUENCE [LARGE SCALE GENOMIC DNA]</scope>
    <source>
        <strain evidence="1 2">G13</strain>
    </source>
</reference>
<dbReference type="Gene3D" id="2.70.98.10">
    <property type="match status" value="1"/>
</dbReference>
<dbReference type="GO" id="GO:0003824">
    <property type="term" value="F:catalytic activity"/>
    <property type="evidence" value="ECO:0007669"/>
    <property type="project" value="InterPro"/>
</dbReference>
<organism evidence="1 2">
    <name type="scientific">Cohnella terricola</name>
    <dbReference type="NCBI Taxonomy" id="1289167"/>
    <lineage>
        <taxon>Bacteria</taxon>
        <taxon>Bacillati</taxon>
        <taxon>Bacillota</taxon>
        <taxon>Bacilli</taxon>
        <taxon>Bacillales</taxon>
        <taxon>Paenibacillaceae</taxon>
        <taxon>Cohnella</taxon>
    </lineage>
</organism>
<dbReference type="InterPro" id="IPR027839">
    <property type="entry name" value="DUF4432"/>
</dbReference>
<dbReference type="OrthoDB" id="2528227at2"/>
<dbReference type="Proteomes" id="UP000316330">
    <property type="component" value="Unassembled WGS sequence"/>
</dbReference>
<accession>A0A559JMX1</accession>
<protein>
    <submittedName>
        <fullName evidence="1">DUF4432 family protein</fullName>
    </submittedName>
</protein>
<sequence length="347" mass="38980">MCSCWRSRSGNRGRVKMGRCGCEAEETFVEGIRAVRLENERLRAVVLVGKGTDVWELVYKPLETELLMRTAAGLSGLRGRDLAQDRLVHYAEAYPGGWQEIIPNRALFDRGQEEVGADKEGESAGLPWAYRVDHADEREVVLHCWVSLPYVPLAVEKTFVLRAGESALRITERVANTGEQAVRFIWTHHPAFGSPLVGERTEVLLPDGSVAFNVHRYEANRGDPLADYEEETSSVTLPGGGNKDLRRVGPMEKEGAGCYMPIKCPAVGEVGLYQPDLNLKVLLEWDREAFPCVRYWSNTGEGMYTVALEPSSSWFSDIRDCIRHGNCIVLEPGEDRRFWINVRAERP</sequence>
<dbReference type="SUPFAM" id="SSF74650">
    <property type="entry name" value="Galactose mutarotase-like"/>
    <property type="match status" value="1"/>
</dbReference>
<dbReference type="GO" id="GO:0005975">
    <property type="term" value="P:carbohydrate metabolic process"/>
    <property type="evidence" value="ECO:0007669"/>
    <property type="project" value="InterPro"/>
</dbReference>
<comment type="caution">
    <text evidence="1">The sequence shown here is derived from an EMBL/GenBank/DDBJ whole genome shotgun (WGS) entry which is preliminary data.</text>
</comment>
<evidence type="ECO:0000313" key="2">
    <source>
        <dbReference type="Proteomes" id="UP000316330"/>
    </source>
</evidence>
<keyword evidence="2" id="KW-1185">Reference proteome</keyword>
<dbReference type="AlphaFoldDB" id="A0A559JMX1"/>
<dbReference type="GO" id="GO:0030246">
    <property type="term" value="F:carbohydrate binding"/>
    <property type="evidence" value="ECO:0007669"/>
    <property type="project" value="InterPro"/>
</dbReference>
<dbReference type="InterPro" id="IPR014718">
    <property type="entry name" value="GH-type_carb-bd"/>
</dbReference>
<dbReference type="Pfam" id="PF14486">
    <property type="entry name" value="DUF4432"/>
    <property type="match status" value="1"/>
</dbReference>
<gene>
    <name evidence="1" type="ORF">FPZ45_08755</name>
</gene>
<dbReference type="EMBL" id="VNJJ01000004">
    <property type="protein sequence ID" value="TVY01229.1"/>
    <property type="molecule type" value="Genomic_DNA"/>
</dbReference>
<evidence type="ECO:0000313" key="1">
    <source>
        <dbReference type="EMBL" id="TVY01229.1"/>
    </source>
</evidence>